<dbReference type="EMBL" id="JACHMO010000001">
    <property type="protein sequence ID" value="MBB5800273.1"/>
    <property type="molecule type" value="Genomic_DNA"/>
</dbReference>
<keyword evidence="3" id="KW-1185">Reference proteome</keyword>
<organism evidence="2 3">
    <name type="scientific">Saccharothrix ecbatanensis</name>
    <dbReference type="NCBI Taxonomy" id="1105145"/>
    <lineage>
        <taxon>Bacteria</taxon>
        <taxon>Bacillati</taxon>
        <taxon>Actinomycetota</taxon>
        <taxon>Actinomycetes</taxon>
        <taxon>Pseudonocardiales</taxon>
        <taxon>Pseudonocardiaceae</taxon>
        <taxon>Saccharothrix</taxon>
    </lineage>
</organism>
<evidence type="ECO:0000256" key="1">
    <source>
        <dbReference type="ARBA" id="ARBA00022833"/>
    </source>
</evidence>
<reference evidence="2 3" key="1">
    <citation type="submission" date="2020-08" db="EMBL/GenBank/DDBJ databases">
        <title>Sequencing the genomes of 1000 actinobacteria strains.</title>
        <authorList>
            <person name="Klenk H.-P."/>
        </authorList>
    </citation>
    <scope>NUCLEOTIDE SEQUENCE [LARGE SCALE GENOMIC DNA]</scope>
    <source>
        <strain evidence="2 3">DSM 45486</strain>
    </source>
</reference>
<dbReference type="InterPro" id="IPR024078">
    <property type="entry name" value="LmbE-like_dom_sf"/>
</dbReference>
<dbReference type="Gene3D" id="3.40.50.10320">
    <property type="entry name" value="LmbE-like"/>
    <property type="match status" value="1"/>
</dbReference>
<protein>
    <submittedName>
        <fullName evidence="2">LmbE family N-acetylglucosaminyl deacetylase</fullName>
    </submittedName>
</protein>
<keyword evidence="1" id="KW-0862">Zinc</keyword>
<gene>
    <name evidence="2" type="ORF">F4560_000041</name>
</gene>
<proteinExistence type="predicted"/>
<dbReference type="Pfam" id="PF02585">
    <property type="entry name" value="PIG-L"/>
    <property type="match status" value="1"/>
</dbReference>
<dbReference type="AlphaFoldDB" id="A0A7W9HE55"/>
<sequence>MISTPGDRSPVLVLVAHPDDAEIAVGGTIAKLRSAGVRVVVAVMTVPEEGNSADQRVRHTEEAAATLGYELCWLPRRYLQVEAMGEVQAVREVDQLLREVRPSTVLTHWRGDGHVDHRLTANAALAALRNHQIDLYAFRPGEPQTPAAALFSPTVFVDITDHTHVKAAALHPFTLPRPGFRPVDPLPIDATDQFYGRLSGCDRAEAFVVERQHGLSGVPT</sequence>
<comment type="caution">
    <text evidence="2">The sequence shown here is derived from an EMBL/GenBank/DDBJ whole genome shotgun (WGS) entry which is preliminary data.</text>
</comment>
<dbReference type="PANTHER" id="PTHR12993:SF30">
    <property type="entry name" value="N-ACETYL-ALPHA-D-GLUCOSAMINYL L-MALATE DEACETYLASE 1"/>
    <property type="match status" value="1"/>
</dbReference>
<dbReference type="SUPFAM" id="SSF102588">
    <property type="entry name" value="LmbE-like"/>
    <property type="match status" value="1"/>
</dbReference>
<name>A0A7W9HE55_9PSEU</name>
<dbReference type="GO" id="GO:0016811">
    <property type="term" value="F:hydrolase activity, acting on carbon-nitrogen (but not peptide) bonds, in linear amides"/>
    <property type="evidence" value="ECO:0007669"/>
    <property type="project" value="TreeGrafter"/>
</dbReference>
<evidence type="ECO:0000313" key="3">
    <source>
        <dbReference type="Proteomes" id="UP000552097"/>
    </source>
</evidence>
<dbReference type="RefSeq" id="WP_221483267.1">
    <property type="nucleotide sequence ID" value="NZ_JACHMO010000001.1"/>
</dbReference>
<dbReference type="Proteomes" id="UP000552097">
    <property type="component" value="Unassembled WGS sequence"/>
</dbReference>
<accession>A0A7W9HE55</accession>
<dbReference type="InterPro" id="IPR003737">
    <property type="entry name" value="GlcNAc_PI_deacetylase-related"/>
</dbReference>
<dbReference type="PANTHER" id="PTHR12993">
    <property type="entry name" value="N-ACETYLGLUCOSAMINYL-PHOSPHATIDYLINOSITOL DE-N-ACETYLASE-RELATED"/>
    <property type="match status" value="1"/>
</dbReference>
<dbReference type="GO" id="GO:0016137">
    <property type="term" value="P:glycoside metabolic process"/>
    <property type="evidence" value="ECO:0007669"/>
    <property type="project" value="UniProtKB-ARBA"/>
</dbReference>
<evidence type="ECO:0000313" key="2">
    <source>
        <dbReference type="EMBL" id="MBB5800273.1"/>
    </source>
</evidence>